<dbReference type="GO" id="GO:0044715">
    <property type="term" value="F:8-oxo-dGDP phosphatase activity"/>
    <property type="evidence" value="ECO:0007669"/>
    <property type="project" value="TreeGrafter"/>
</dbReference>
<reference evidence="1" key="2">
    <citation type="submission" date="2025-09" db="UniProtKB">
        <authorList>
            <consortium name="Ensembl"/>
        </authorList>
    </citation>
    <scope>IDENTIFICATION</scope>
</reference>
<dbReference type="GeneTree" id="ENSGT00390000002931"/>
<organism evidence="1 2">
    <name type="scientific">Cyprinodon variegatus</name>
    <name type="common">Sheepshead minnow</name>
    <dbReference type="NCBI Taxonomy" id="28743"/>
    <lineage>
        <taxon>Eukaryota</taxon>
        <taxon>Metazoa</taxon>
        <taxon>Chordata</taxon>
        <taxon>Craniata</taxon>
        <taxon>Vertebrata</taxon>
        <taxon>Euteleostomi</taxon>
        <taxon>Actinopterygii</taxon>
        <taxon>Neopterygii</taxon>
        <taxon>Teleostei</taxon>
        <taxon>Neoteleostei</taxon>
        <taxon>Acanthomorphata</taxon>
        <taxon>Ovalentaria</taxon>
        <taxon>Atherinomorphae</taxon>
        <taxon>Cyprinodontiformes</taxon>
        <taxon>Cyprinodontidae</taxon>
        <taxon>Cyprinodon</taxon>
    </lineage>
</organism>
<evidence type="ECO:0000313" key="1">
    <source>
        <dbReference type="Ensembl" id="ENSCVAP00000006706.1"/>
    </source>
</evidence>
<dbReference type="AlphaFoldDB" id="A0A3Q2CMN8"/>
<dbReference type="Gene3D" id="3.90.79.10">
    <property type="entry name" value="Nucleoside Triphosphate Pyrophosphohydrolase"/>
    <property type="match status" value="1"/>
</dbReference>
<dbReference type="InterPro" id="IPR015797">
    <property type="entry name" value="NUDIX_hydrolase-like_dom_sf"/>
</dbReference>
<dbReference type="Ensembl" id="ENSCVAT00000004542.1">
    <property type="protein sequence ID" value="ENSCVAP00000006706.1"/>
    <property type="gene ID" value="ENSCVAG00000008283.1"/>
</dbReference>
<protein>
    <submittedName>
        <fullName evidence="1">Nudix hydrolase 18</fullName>
    </submittedName>
</protein>
<accession>A0A3Q2CMN8</accession>
<dbReference type="PANTHER" id="PTHR22769">
    <property type="entry name" value="MUTT/NUDIX HYDROLASE"/>
    <property type="match status" value="1"/>
</dbReference>
<dbReference type="SUPFAM" id="SSF55811">
    <property type="entry name" value="Nudix"/>
    <property type="match status" value="1"/>
</dbReference>
<dbReference type="STRING" id="28743.ENSCVAP00000006706"/>
<reference evidence="1" key="1">
    <citation type="submission" date="2025-08" db="UniProtKB">
        <authorList>
            <consortium name="Ensembl"/>
        </authorList>
    </citation>
    <scope>IDENTIFICATION</scope>
</reference>
<sequence length="389" mass="42344">MELTAKERQQVEQQVEQLLSGQGSEVSLCDVGLELSKPAVLRKNVTYIVCGVVFNDQVRRGCEEGWACAAVRRYGRAVAVPPPGGGADGAGGQAGLLQAVVPASREGGGGGEPGGGAEAGGESCSCCHGERCPESPSDVGARCPQVKEEAGFDCQPITLLLIQEQGPQWIRFVFLARITGGSMKTLTAADQESLQASWWDRQASLPLRGRDILRLIEHGLRYHRNPWHPVTLPLDMSCRHVVQRILLVFVGADKQIWVLVVRAPAPHLPTAAALRTHAVTWASNMVVQEALPSSYYDHDVNTLGLISLQHNGRQHGKTDGVCLNTLVALVPDRAQRDEDGLQVEWPAAVTPPPVENTRYVWMEVQEPALKERLLQETQNPSLFPIQSLY</sequence>
<evidence type="ECO:0000313" key="2">
    <source>
        <dbReference type="Proteomes" id="UP000265020"/>
    </source>
</evidence>
<dbReference type="GO" id="GO:0044716">
    <property type="term" value="F:8-oxo-GDP phosphatase activity"/>
    <property type="evidence" value="ECO:0007669"/>
    <property type="project" value="TreeGrafter"/>
</dbReference>
<dbReference type="Proteomes" id="UP000265020">
    <property type="component" value="Unassembled WGS sequence"/>
</dbReference>
<proteinExistence type="predicted"/>
<name>A0A3Q2CMN8_CYPVA</name>
<dbReference type="PANTHER" id="PTHR22769:SF56">
    <property type="entry name" value="8-OXO-DGDP PHOSPHATASE NUDT18"/>
    <property type="match status" value="1"/>
</dbReference>
<keyword evidence="2" id="KW-1185">Reference proteome</keyword>